<organism evidence="10 11">
    <name type="scientific">Beta vulgaris subsp. vulgaris</name>
    <name type="common">Beet</name>
    <dbReference type="NCBI Taxonomy" id="3555"/>
    <lineage>
        <taxon>Eukaryota</taxon>
        <taxon>Viridiplantae</taxon>
        <taxon>Streptophyta</taxon>
        <taxon>Embryophyta</taxon>
        <taxon>Tracheophyta</taxon>
        <taxon>Spermatophyta</taxon>
        <taxon>Magnoliopsida</taxon>
        <taxon>eudicotyledons</taxon>
        <taxon>Gunneridae</taxon>
        <taxon>Pentapetalae</taxon>
        <taxon>Caryophyllales</taxon>
        <taxon>Chenopodiaceae</taxon>
        <taxon>Betoideae</taxon>
        <taxon>Beta</taxon>
    </lineage>
</organism>
<evidence type="ECO:0000256" key="1">
    <source>
        <dbReference type="ARBA" id="ARBA00004123"/>
    </source>
</evidence>
<feature type="coiled-coil region" evidence="6">
    <location>
        <begin position="367"/>
        <end position="401"/>
    </location>
</feature>
<reference evidence="10 11" key="1">
    <citation type="journal article" date="2014" name="Nature">
        <title>The genome of the recently domesticated crop plant sugar beet (Beta vulgaris).</title>
        <authorList>
            <person name="Dohm J.C."/>
            <person name="Minoche A.E."/>
            <person name="Holtgrawe D."/>
            <person name="Capella-Gutierrez S."/>
            <person name="Zakrzewski F."/>
            <person name="Tafer H."/>
            <person name="Rupp O."/>
            <person name="Sorensen T.R."/>
            <person name="Stracke R."/>
            <person name="Reinhardt R."/>
            <person name="Goesmann A."/>
            <person name="Kraft T."/>
            <person name="Schulz B."/>
            <person name="Stadler P.F."/>
            <person name="Schmidt T."/>
            <person name="Gabaldon T."/>
            <person name="Lehrach H."/>
            <person name="Weisshaar B."/>
            <person name="Himmelbauer H."/>
        </authorList>
    </citation>
    <scope>NUCLEOTIDE SEQUENCE [LARGE SCALE GENOMIC DNA]</scope>
    <source>
        <tissue evidence="10">Taproot</tissue>
    </source>
</reference>
<dbReference type="InterPro" id="IPR055508">
    <property type="entry name" value="DUF7081"/>
</dbReference>
<keyword evidence="11" id="KW-1185">Reference proteome</keyword>
<evidence type="ECO:0000259" key="7">
    <source>
        <dbReference type="Pfam" id="PF07227"/>
    </source>
</evidence>
<dbReference type="Proteomes" id="UP000035740">
    <property type="component" value="Unassembled WGS sequence"/>
</dbReference>
<name>A0A0J8B4L4_BETVV</name>
<evidence type="ECO:0000259" key="8">
    <source>
        <dbReference type="Pfam" id="PF23299"/>
    </source>
</evidence>
<dbReference type="Pfam" id="PF23299">
    <property type="entry name" value="DUF7081"/>
    <property type="match status" value="1"/>
</dbReference>
<evidence type="ECO:0000259" key="9">
    <source>
        <dbReference type="Pfam" id="PF24590"/>
    </source>
</evidence>
<keyword evidence="4" id="KW-0862">Zinc</keyword>
<dbReference type="InterPro" id="IPR032881">
    <property type="entry name" value="Oberon-like_PHD"/>
</dbReference>
<evidence type="ECO:0000256" key="3">
    <source>
        <dbReference type="ARBA" id="ARBA00022771"/>
    </source>
</evidence>
<evidence type="ECO:0000256" key="6">
    <source>
        <dbReference type="SAM" id="Coils"/>
    </source>
</evidence>
<dbReference type="GO" id="GO:0000118">
    <property type="term" value="C:histone deacetylase complex"/>
    <property type="evidence" value="ECO:0007669"/>
    <property type="project" value="EnsemblPlants"/>
</dbReference>
<dbReference type="GO" id="GO:0008270">
    <property type="term" value="F:zinc ion binding"/>
    <property type="evidence" value="ECO:0007669"/>
    <property type="project" value="UniProtKB-KW"/>
</dbReference>
<dbReference type="Gramene" id="KMS94798">
    <property type="protein sequence ID" value="KMS94798"/>
    <property type="gene ID" value="BVRB_015220"/>
</dbReference>
<evidence type="ECO:0000256" key="2">
    <source>
        <dbReference type="ARBA" id="ARBA00022723"/>
    </source>
</evidence>
<dbReference type="InterPro" id="IPR056034">
    <property type="entry name" value="DUF7615"/>
</dbReference>
<dbReference type="Pfam" id="PF07227">
    <property type="entry name" value="PHD_Oberon"/>
    <property type="match status" value="1"/>
</dbReference>
<keyword evidence="5" id="KW-0539">Nucleus</keyword>
<dbReference type="AlphaFoldDB" id="A0A0J8B4L4"/>
<feature type="domain" description="DUF7615" evidence="9">
    <location>
        <begin position="378"/>
        <end position="477"/>
    </location>
</feature>
<dbReference type="ExpressionAtlas" id="A0A0J8B4L4">
    <property type="expression patterns" value="baseline"/>
</dbReference>
<dbReference type="Pfam" id="PF24590">
    <property type="entry name" value="DUF7615"/>
    <property type="match status" value="1"/>
</dbReference>
<dbReference type="OrthoDB" id="1852608at2759"/>
<dbReference type="PANTHER" id="PTHR33345:SF6">
    <property type="entry name" value="OS03G0747200 PROTEIN"/>
    <property type="match status" value="1"/>
</dbReference>
<gene>
    <name evidence="10" type="ORF">BVRB_015220</name>
</gene>
<evidence type="ECO:0000256" key="5">
    <source>
        <dbReference type="ARBA" id="ARBA00023242"/>
    </source>
</evidence>
<keyword evidence="3" id="KW-0863">Zinc-finger</keyword>
<keyword evidence="6" id="KW-0175">Coiled coil</keyword>
<dbReference type="OMA" id="YVKCEAV"/>
<dbReference type="PANTHER" id="PTHR33345">
    <property type="entry name" value="ADAPTER PROTEIN, PUTATIVE-RELATED"/>
    <property type="match status" value="1"/>
</dbReference>
<keyword evidence="2" id="KW-0479">Metal-binding</keyword>
<feature type="domain" description="Oberon-like PHD finger" evidence="7">
    <location>
        <begin position="181"/>
        <end position="313"/>
    </location>
</feature>
<sequence length="484" mass="55029">MSIWYSIIHRVKMTCENEEALGRGEELMEVDIADASNGCITEIRENGLLLWPVLPQEGGEGLPYAPVNWPNPGDIWGWRVGKRVAASGYYLDRYLYLPLRFQKSRRKRDGFASKLSVEQYVRARFPGTDVNAFFSSFSWKIPSKQAYLLKDEHGSFRISSEEMAEQSPSDFLPSAVGCKAGNRFCPSLVEDQMPPAVTESCEVCCSEPGFCRECCCILCCKTIESAFGGYSFIRCQTAVCDDLICGHAAHVNCALRAYMAGTVGGSVGLDTEYYCRRCDTPTDLTNHVTRLLRTCESIESQGDIKNMLSVGACLLRGSQKKDSQRLLNRIESILQKLEVGCDLQDVWKVEVDVLPTPRGQDHVSFTCKDVSENNFLYENEFRKLEEEIDQVLQELKRSQEHEFRIAHYMLHAQKDHLFGLYQQVDKEKSELITDRDALLRSIAAREEHIKRELDKLRDMEKVANGFGKTPKRVLKEHFDLEFGD</sequence>
<evidence type="ECO:0000313" key="11">
    <source>
        <dbReference type="Proteomes" id="UP000035740"/>
    </source>
</evidence>
<dbReference type="eggNOG" id="ENOG502QUYB">
    <property type="taxonomic scope" value="Eukaryota"/>
</dbReference>
<dbReference type="EMBL" id="KQ090852">
    <property type="protein sequence ID" value="KMS94798.1"/>
    <property type="molecule type" value="Genomic_DNA"/>
</dbReference>
<evidence type="ECO:0000256" key="4">
    <source>
        <dbReference type="ARBA" id="ARBA00022833"/>
    </source>
</evidence>
<evidence type="ECO:0000313" key="10">
    <source>
        <dbReference type="EMBL" id="KMS94798.1"/>
    </source>
</evidence>
<protein>
    <submittedName>
        <fullName evidence="10">Uncharacterized protein</fullName>
    </submittedName>
</protein>
<proteinExistence type="predicted"/>
<comment type="subcellular location">
    <subcellularLocation>
        <location evidence="1">Nucleus</location>
    </subcellularLocation>
</comment>
<feature type="domain" description="DUF7081" evidence="8">
    <location>
        <begin position="52"/>
        <end position="143"/>
    </location>
</feature>
<accession>A0A0J8B4L4</accession>